<gene>
    <name evidence="6" type="primary">PBP1</name>
    <name evidence="6" type="ORF">EDC05_004554</name>
</gene>
<evidence type="ECO:0000313" key="6">
    <source>
        <dbReference type="EMBL" id="KAJ1989665.1"/>
    </source>
</evidence>
<evidence type="ECO:0000256" key="2">
    <source>
        <dbReference type="ARBA" id="ARBA00022980"/>
    </source>
</evidence>
<proteinExistence type="inferred from homology"/>
<dbReference type="InterPro" id="IPR025852">
    <property type="entry name" value="SM_dom_ATX"/>
</dbReference>
<dbReference type="EMBL" id="JANBQD010000064">
    <property type="protein sequence ID" value="KAJ1989665.1"/>
    <property type="molecule type" value="Genomic_DNA"/>
</dbReference>
<evidence type="ECO:0000256" key="1">
    <source>
        <dbReference type="ARBA" id="ARBA00010605"/>
    </source>
</evidence>
<dbReference type="InterPro" id="IPR045117">
    <property type="entry name" value="ATXN2-like"/>
</dbReference>
<dbReference type="Pfam" id="PF14438">
    <property type="entry name" value="SM-ATX"/>
    <property type="match status" value="1"/>
</dbReference>
<feature type="compositionally biased region" description="Polar residues" evidence="4">
    <location>
        <begin position="979"/>
        <end position="998"/>
    </location>
</feature>
<keyword evidence="3" id="KW-0687">Ribonucleoprotein</keyword>
<feature type="compositionally biased region" description="Polar residues" evidence="4">
    <location>
        <begin position="718"/>
        <end position="737"/>
    </location>
</feature>
<dbReference type="Pfam" id="PF06741">
    <property type="entry name" value="LsmAD"/>
    <property type="match status" value="1"/>
</dbReference>
<protein>
    <submittedName>
        <fullName evidence="6">Poly(A)-binding protein binding protein</fullName>
    </submittedName>
</protein>
<dbReference type="InterPro" id="IPR009604">
    <property type="entry name" value="LsmAD_domain"/>
</dbReference>
<keyword evidence="2" id="KW-0689">Ribosomal protein</keyword>
<feature type="region of interest" description="Disordered" evidence="4">
    <location>
        <begin position="541"/>
        <end position="560"/>
    </location>
</feature>
<comment type="similarity">
    <text evidence="1">Belongs to the bacterial ribosomal protein bL9 family.</text>
</comment>
<sequence>MSSLTRPLFQARQQPFLILQRGLRKNVKVPVTLVKDVPGLGASGTVVHVHKAHMRHNLFPKRLAEYVISRKGPLDRKAMLEAEAEEKDRSLSKKQIDVEQDVHSLALRNQDIISRIAKLEPLVFERSAVVTESGGEENTKQAIYGSLSKADVIRELADKHEIIIDKDALSMDDKIKSAIKCVAPKPGTHTRPQGRSSAANVTLRGLIEGEEPEQVEEMNRRMLYLLSYLVGSPIKVVTKTNEAYIGILDSINPNDAQSVVLRYAYIQADSKSKPPIDTLVIHGSDCLHINGIVSFAEGSQRDSSRVGFKTDTDISWTGSSVQGSGRALHRWVPDEDAIHDPLVESLDPTGSSLKSWDQFATNEQLFGLTTDFDEEIYTTKLDRSRPDFKEREREAIRIAQEIQNTPYLNPHVAEERQEIVIGDDGNMDEEDRYGAVLRPSGAPGKYVPPYLRGKMVDSSSVPAPAPAQAPAKIAPGKPTASAATKQAVTNSAPSVDAFTKDFTSQAPNASAGTPSATETSTARSSNAVAAAALAKLNIRTTSHQPVPGSDTVSAADIGPGSPKASVAAISSLSLATEPTAASLPKQPNIPANSKLANLRGLKQRTDVAALNKPMADITEKLNSERERIHQHKQALLKNRMSELVKFHKSFKLNTPMPEDVAEIIGAKKKSPGQGSESNASTTSGNAASESSTEESNGTPAAAVASPKPTSKDAAAKKPTQTVDSVPKTAVQTSTKPTKPNMDKLSEANDKEEIDVVDSSAKPTKKLTTDKTADEPKTEDKKPAFKFNTKASSFKPNVSATGLVPKFSASSSRASSAAGVVEFNPFFGRRILKKARISLWDGAFKLTEYSATGDHTPTWPFGSRTYRSQFVAEEPDVMMYQSQGGYMQQYGYGYYNPYQYPPHPPPQMAMMPPGMAPRMAATSPYSAAAYGGNGPIYASGSYSSAPAYPSPIMVGAGCSPVIAAMNGPSPPATHPLSHAQGANISGAVSGNTHITTTPEIATDTLPGQVPQTQPPLPQQQQQTPSSVHAGRSGSGSPSVMYGTPPVPPVHMGIVPPPMPHFSGMQHSGYMGPMPPASHQGYPQQSISMPIGYTHYPPAQAYGASPPGMVMMHGSPHPDQGAPGNHHHPSY</sequence>
<feature type="compositionally biased region" description="Low complexity" evidence="4">
    <location>
        <begin position="674"/>
        <end position="698"/>
    </location>
</feature>
<dbReference type="InterPro" id="IPR020070">
    <property type="entry name" value="Ribosomal_bL9_N"/>
</dbReference>
<dbReference type="SMART" id="SM01272">
    <property type="entry name" value="LsmAD"/>
    <property type="match status" value="1"/>
</dbReference>
<dbReference type="Gene3D" id="3.40.5.10">
    <property type="entry name" value="Ribosomal protein L9, N-terminal domain"/>
    <property type="match status" value="1"/>
</dbReference>
<dbReference type="InterPro" id="IPR036935">
    <property type="entry name" value="Ribosomal_bL9_N_sf"/>
</dbReference>
<feature type="region of interest" description="Disordered" evidence="4">
    <location>
        <begin position="667"/>
        <end position="782"/>
    </location>
</feature>
<keyword evidence="7" id="KW-1185">Reference proteome</keyword>
<dbReference type="InterPro" id="IPR009027">
    <property type="entry name" value="Ribosomal_bL9/RNase_H1_N"/>
</dbReference>
<dbReference type="Proteomes" id="UP001151295">
    <property type="component" value="Unassembled WGS sequence"/>
</dbReference>
<evidence type="ECO:0000259" key="5">
    <source>
        <dbReference type="SMART" id="SM01272"/>
    </source>
</evidence>
<organism evidence="6 7">
    <name type="scientific">Coemansia umbellata</name>
    <dbReference type="NCBI Taxonomy" id="1424467"/>
    <lineage>
        <taxon>Eukaryota</taxon>
        <taxon>Fungi</taxon>
        <taxon>Fungi incertae sedis</taxon>
        <taxon>Zoopagomycota</taxon>
        <taxon>Kickxellomycotina</taxon>
        <taxon>Kickxellomycetes</taxon>
        <taxon>Kickxellales</taxon>
        <taxon>Kickxellaceae</taxon>
        <taxon>Coemansia</taxon>
    </lineage>
</organism>
<dbReference type="PANTHER" id="PTHR12854">
    <property type="entry name" value="ATAXIN 2-RELATED"/>
    <property type="match status" value="1"/>
</dbReference>
<feature type="region of interest" description="Disordered" evidence="4">
    <location>
        <begin position="971"/>
        <end position="1040"/>
    </location>
</feature>
<dbReference type="SUPFAM" id="SSF55658">
    <property type="entry name" value="L9 N-domain-like"/>
    <property type="match status" value="1"/>
</dbReference>
<feature type="domain" description="LsmAD" evidence="5">
    <location>
        <begin position="366"/>
        <end position="439"/>
    </location>
</feature>
<dbReference type="Pfam" id="PF01281">
    <property type="entry name" value="Ribosomal_L9_N"/>
    <property type="match status" value="1"/>
</dbReference>
<evidence type="ECO:0000256" key="4">
    <source>
        <dbReference type="SAM" id="MobiDB-lite"/>
    </source>
</evidence>
<comment type="caution">
    <text evidence="6">The sequence shown here is derived from an EMBL/GenBank/DDBJ whole genome shotgun (WGS) entry which is preliminary data.</text>
</comment>
<reference evidence="6" key="1">
    <citation type="submission" date="2022-07" db="EMBL/GenBank/DDBJ databases">
        <title>Phylogenomic reconstructions and comparative analyses of Kickxellomycotina fungi.</title>
        <authorList>
            <person name="Reynolds N.K."/>
            <person name="Stajich J.E."/>
            <person name="Barry K."/>
            <person name="Grigoriev I.V."/>
            <person name="Crous P."/>
            <person name="Smith M.E."/>
        </authorList>
    </citation>
    <scope>NUCLEOTIDE SEQUENCE</scope>
    <source>
        <strain evidence="6">BCRC 34882</strain>
    </source>
</reference>
<dbReference type="PANTHER" id="PTHR12854:SF7">
    <property type="entry name" value="ATAXIN-2 HOMOLOG"/>
    <property type="match status" value="1"/>
</dbReference>
<accession>A0ABQ8PIA8</accession>
<feature type="compositionally biased region" description="Low complexity" evidence="4">
    <location>
        <begin position="466"/>
        <end position="478"/>
    </location>
</feature>
<feature type="compositionally biased region" description="Basic and acidic residues" evidence="4">
    <location>
        <begin position="766"/>
        <end position="782"/>
    </location>
</feature>
<name>A0ABQ8PIA8_9FUNG</name>
<evidence type="ECO:0000256" key="3">
    <source>
        <dbReference type="ARBA" id="ARBA00023274"/>
    </source>
</evidence>
<evidence type="ECO:0000313" key="7">
    <source>
        <dbReference type="Proteomes" id="UP001151295"/>
    </source>
</evidence>
<feature type="region of interest" description="Disordered" evidence="4">
    <location>
        <begin position="457"/>
        <end position="488"/>
    </location>
</feature>
<feature type="compositionally biased region" description="Basic and acidic residues" evidence="4">
    <location>
        <begin position="740"/>
        <end position="750"/>
    </location>
</feature>